<reference evidence="2" key="1">
    <citation type="submission" date="2016-11" db="UniProtKB">
        <authorList>
            <consortium name="WormBaseParasite"/>
        </authorList>
    </citation>
    <scope>IDENTIFICATION</scope>
    <source>
        <strain evidence="2">KR3021</strain>
    </source>
</reference>
<dbReference type="WBParaSite" id="RSKR_0000365500.1">
    <property type="protein sequence ID" value="RSKR_0000365500.1"/>
    <property type="gene ID" value="RSKR_0000365500"/>
</dbReference>
<evidence type="ECO:0000313" key="2">
    <source>
        <dbReference type="WBParaSite" id="RSKR_0000365500.1"/>
    </source>
</evidence>
<evidence type="ECO:0000313" key="1">
    <source>
        <dbReference type="Proteomes" id="UP000095286"/>
    </source>
</evidence>
<sequence>MIAGLLDNKRLDITRTGKKDSSHCDLQTQQNESLIAGGYEGINYISQQDLATPLYGQSIENNMSQFIRNYIDENVRYEHHESQDYEDSQISQFVENCEDVSPFGTSRDQPTQENGYINTQILQNVNDLELFHATQDNYFVVPSPNGNNFNGEREDISFEDEYDILTTQNFNN</sequence>
<organism evidence="1 2">
    <name type="scientific">Rhabditophanes sp. KR3021</name>
    <dbReference type="NCBI Taxonomy" id="114890"/>
    <lineage>
        <taxon>Eukaryota</taxon>
        <taxon>Metazoa</taxon>
        <taxon>Ecdysozoa</taxon>
        <taxon>Nematoda</taxon>
        <taxon>Chromadorea</taxon>
        <taxon>Rhabditida</taxon>
        <taxon>Tylenchina</taxon>
        <taxon>Panagrolaimomorpha</taxon>
        <taxon>Strongyloidoidea</taxon>
        <taxon>Alloionematidae</taxon>
        <taxon>Rhabditophanes</taxon>
    </lineage>
</organism>
<protein>
    <submittedName>
        <fullName evidence="2">Uncharacterized protein</fullName>
    </submittedName>
</protein>
<name>A0AC35TS60_9BILA</name>
<proteinExistence type="predicted"/>
<dbReference type="Proteomes" id="UP000095286">
    <property type="component" value="Unplaced"/>
</dbReference>
<accession>A0AC35TS60</accession>